<organism evidence="2 3">
    <name type="scientific">Vanrija albida</name>
    <dbReference type="NCBI Taxonomy" id="181172"/>
    <lineage>
        <taxon>Eukaryota</taxon>
        <taxon>Fungi</taxon>
        <taxon>Dikarya</taxon>
        <taxon>Basidiomycota</taxon>
        <taxon>Agaricomycotina</taxon>
        <taxon>Tremellomycetes</taxon>
        <taxon>Trichosporonales</taxon>
        <taxon>Trichosporonaceae</taxon>
        <taxon>Vanrija</taxon>
    </lineage>
</organism>
<evidence type="ECO:0000313" key="2">
    <source>
        <dbReference type="EMBL" id="KAL1413626.1"/>
    </source>
</evidence>
<evidence type="ECO:0000313" key="3">
    <source>
        <dbReference type="Proteomes" id="UP001565368"/>
    </source>
</evidence>
<sequence>MAQSAFMTNMSMFGAQPTPSGPSGFKPKRKRAGSPAFDDDEQTTKHHRGVSYDSDALNGFGPTPDLIPDNSASASASDLMDHDMDFDMDMDMGGVHEEPIIATDQYSYAEGGSGGFGFGPGADEDDMDSDDDKYPPMYPSFTNHSNPNHFSNAPGQGSACAPYPLSAQPYSTTLRAPGQLGLMQPAQGFALPEDASAIERARNAHGPHCTSIPKLRMSDYPDASGHRSLWSVCQDCGACERAQV</sequence>
<dbReference type="Proteomes" id="UP001565368">
    <property type="component" value="Unassembled WGS sequence"/>
</dbReference>
<gene>
    <name evidence="2" type="ORF">Q8F55_001404</name>
</gene>
<comment type="caution">
    <text evidence="2">The sequence shown here is derived from an EMBL/GenBank/DDBJ whole genome shotgun (WGS) entry which is preliminary data.</text>
</comment>
<keyword evidence="3" id="KW-1185">Reference proteome</keyword>
<accession>A0ABR3QGY6</accession>
<proteinExistence type="predicted"/>
<evidence type="ECO:0000256" key="1">
    <source>
        <dbReference type="SAM" id="MobiDB-lite"/>
    </source>
</evidence>
<feature type="region of interest" description="Disordered" evidence="1">
    <location>
        <begin position="1"/>
        <end position="77"/>
    </location>
</feature>
<dbReference type="GeneID" id="95982447"/>
<dbReference type="EMBL" id="JBBXJM010000001">
    <property type="protein sequence ID" value="KAL1413626.1"/>
    <property type="molecule type" value="Genomic_DNA"/>
</dbReference>
<dbReference type="RefSeq" id="XP_069213570.1">
    <property type="nucleotide sequence ID" value="XM_069350026.1"/>
</dbReference>
<feature type="compositionally biased region" description="Polar residues" evidence="1">
    <location>
        <begin position="1"/>
        <end position="11"/>
    </location>
</feature>
<protein>
    <recommendedName>
        <fullName evidence="4">GATA-type domain-containing protein</fullName>
    </recommendedName>
</protein>
<reference evidence="2 3" key="1">
    <citation type="submission" date="2023-08" db="EMBL/GenBank/DDBJ databases">
        <title>Annotated Genome Sequence of Vanrija albida AlHP1.</title>
        <authorList>
            <person name="Herzog R."/>
        </authorList>
    </citation>
    <scope>NUCLEOTIDE SEQUENCE [LARGE SCALE GENOMIC DNA]</scope>
    <source>
        <strain evidence="2 3">AlHP1</strain>
    </source>
</reference>
<name>A0ABR3QGY6_9TREE</name>
<evidence type="ECO:0008006" key="4">
    <source>
        <dbReference type="Google" id="ProtNLM"/>
    </source>
</evidence>